<protein>
    <submittedName>
        <fullName evidence="2">Uncharacterized protein</fullName>
    </submittedName>
</protein>
<name>A0A8J2P016_9HEXA</name>
<reference evidence="2" key="1">
    <citation type="submission" date="2021-06" db="EMBL/GenBank/DDBJ databases">
        <authorList>
            <person name="Hodson N. C."/>
            <person name="Mongue J. A."/>
            <person name="Jaron S. K."/>
        </authorList>
    </citation>
    <scope>NUCLEOTIDE SEQUENCE</scope>
</reference>
<accession>A0A8J2P016</accession>
<dbReference type="EMBL" id="CAJVCH010142140">
    <property type="protein sequence ID" value="CAG7726950.1"/>
    <property type="molecule type" value="Genomic_DNA"/>
</dbReference>
<evidence type="ECO:0000313" key="2">
    <source>
        <dbReference type="EMBL" id="CAG7726950.1"/>
    </source>
</evidence>
<dbReference type="AlphaFoldDB" id="A0A8J2P016"/>
<feature type="non-terminal residue" evidence="2">
    <location>
        <position position="39"/>
    </location>
</feature>
<keyword evidence="3" id="KW-1185">Reference proteome</keyword>
<sequence length="39" mass="4636">MELPQEILATDPGHSVQPRKRISNPENWRRNVNKKARLR</sequence>
<evidence type="ECO:0000313" key="3">
    <source>
        <dbReference type="Proteomes" id="UP000708208"/>
    </source>
</evidence>
<organism evidence="2 3">
    <name type="scientific">Allacma fusca</name>
    <dbReference type="NCBI Taxonomy" id="39272"/>
    <lineage>
        <taxon>Eukaryota</taxon>
        <taxon>Metazoa</taxon>
        <taxon>Ecdysozoa</taxon>
        <taxon>Arthropoda</taxon>
        <taxon>Hexapoda</taxon>
        <taxon>Collembola</taxon>
        <taxon>Symphypleona</taxon>
        <taxon>Sminthuridae</taxon>
        <taxon>Allacma</taxon>
    </lineage>
</organism>
<comment type="caution">
    <text evidence="2">The sequence shown here is derived from an EMBL/GenBank/DDBJ whole genome shotgun (WGS) entry which is preliminary data.</text>
</comment>
<gene>
    <name evidence="2" type="ORF">AFUS01_LOCUS15825</name>
</gene>
<feature type="region of interest" description="Disordered" evidence="1">
    <location>
        <begin position="1"/>
        <end position="39"/>
    </location>
</feature>
<proteinExistence type="predicted"/>
<dbReference type="Proteomes" id="UP000708208">
    <property type="component" value="Unassembled WGS sequence"/>
</dbReference>
<evidence type="ECO:0000256" key="1">
    <source>
        <dbReference type="SAM" id="MobiDB-lite"/>
    </source>
</evidence>